<comment type="caution">
    <text evidence="1">The sequence shown here is derived from an EMBL/GenBank/DDBJ whole genome shotgun (WGS) entry which is preliminary data.</text>
</comment>
<keyword evidence="2" id="KW-1185">Reference proteome</keyword>
<dbReference type="Proteomes" id="UP001352263">
    <property type="component" value="Unassembled WGS sequence"/>
</dbReference>
<dbReference type="EMBL" id="JAWIIV010000007">
    <property type="protein sequence ID" value="MEC4719693.1"/>
    <property type="molecule type" value="Genomic_DNA"/>
</dbReference>
<accession>A0ABU6J7T1</accession>
<gene>
    <name evidence="1" type="ORF">RY831_11080</name>
</gene>
<sequence length="74" mass="8359">MHCKLLIADAQGLKADTLTPDTNQHMTNPVMGFLNCKDKMSVQDGIRNGTMIDERNAAKAKKKRIYAWCRYETG</sequence>
<name>A0ABU6J7T1_9BURK</name>
<organism evidence="1 2">
    <name type="scientific">Noviherbaspirillum album</name>
    <dbReference type="NCBI Taxonomy" id="3080276"/>
    <lineage>
        <taxon>Bacteria</taxon>
        <taxon>Pseudomonadati</taxon>
        <taxon>Pseudomonadota</taxon>
        <taxon>Betaproteobacteria</taxon>
        <taxon>Burkholderiales</taxon>
        <taxon>Oxalobacteraceae</taxon>
        <taxon>Noviherbaspirillum</taxon>
    </lineage>
</organism>
<evidence type="ECO:0000313" key="1">
    <source>
        <dbReference type="EMBL" id="MEC4719693.1"/>
    </source>
</evidence>
<dbReference type="RefSeq" id="WP_326506401.1">
    <property type="nucleotide sequence ID" value="NZ_JAWIIV010000007.1"/>
</dbReference>
<protein>
    <submittedName>
        <fullName evidence="1">Uncharacterized protein</fullName>
    </submittedName>
</protein>
<proteinExistence type="predicted"/>
<evidence type="ECO:0000313" key="2">
    <source>
        <dbReference type="Proteomes" id="UP001352263"/>
    </source>
</evidence>
<reference evidence="1 2" key="1">
    <citation type="submission" date="2023-10" db="EMBL/GenBank/DDBJ databases">
        <title>Noviherbaspirillum sp. CPCC 100848 genome assembly.</title>
        <authorList>
            <person name="Li X.Y."/>
            <person name="Fang X.M."/>
        </authorList>
    </citation>
    <scope>NUCLEOTIDE SEQUENCE [LARGE SCALE GENOMIC DNA]</scope>
    <source>
        <strain evidence="1 2">CPCC 100848</strain>
    </source>
</reference>